<comment type="caution">
    <text evidence="2">The sequence shown here is derived from an EMBL/GenBank/DDBJ whole genome shotgun (WGS) entry which is preliminary data.</text>
</comment>
<keyword evidence="3" id="KW-1185">Reference proteome</keyword>
<sequence>MKAGIFKRFVLPSRPLSKATKLIILPRTSLFILQRYENMRTERRGRKKEKQEKRKEKGRKRG</sequence>
<protein>
    <submittedName>
        <fullName evidence="2">Uncharacterized protein</fullName>
    </submittedName>
</protein>
<dbReference type="Proteomes" id="UP000324222">
    <property type="component" value="Unassembled WGS sequence"/>
</dbReference>
<organism evidence="2 3">
    <name type="scientific">Portunus trituberculatus</name>
    <name type="common">Swimming crab</name>
    <name type="synonym">Neptunus trituberculatus</name>
    <dbReference type="NCBI Taxonomy" id="210409"/>
    <lineage>
        <taxon>Eukaryota</taxon>
        <taxon>Metazoa</taxon>
        <taxon>Ecdysozoa</taxon>
        <taxon>Arthropoda</taxon>
        <taxon>Crustacea</taxon>
        <taxon>Multicrustacea</taxon>
        <taxon>Malacostraca</taxon>
        <taxon>Eumalacostraca</taxon>
        <taxon>Eucarida</taxon>
        <taxon>Decapoda</taxon>
        <taxon>Pleocyemata</taxon>
        <taxon>Brachyura</taxon>
        <taxon>Eubrachyura</taxon>
        <taxon>Portunoidea</taxon>
        <taxon>Portunidae</taxon>
        <taxon>Portuninae</taxon>
        <taxon>Portunus</taxon>
    </lineage>
</organism>
<evidence type="ECO:0000313" key="3">
    <source>
        <dbReference type="Proteomes" id="UP000324222"/>
    </source>
</evidence>
<gene>
    <name evidence="2" type="ORF">E2C01_055852</name>
</gene>
<accession>A0A5B7GVV0</accession>
<name>A0A5B7GVV0_PORTR</name>
<proteinExistence type="predicted"/>
<dbReference type="AlphaFoldDB" id="A0A5B7GVV0"/>
<evidence type="ECO:0000313" key="2">
    <source>
        <dbReference type="EMBL" id="MPC61776.1"/>
    </source>
</evidence>
<reference evidence="2 3" key="1">
    <citation type="submission" date="2019-05" db="EMBL/GenBank/DDBJ databases">
        <title>Another draft genome of Portunus trituberculatus and its Hox gene families provides insights of decapod evolution.</title>
        <authorList>
            <person name="Jeong J.-H."/>
            <person name="Song I."/>
            <person name="Kim S."/>
            <person name="Choi T."/>
            <person name="Kim D."/>
            <person name="Ryu S."/>
            <person name="Kim W."/>
        </authorList>
    </citation>
    <scope>NUCLEOTIDE SEQUENCE [LARGE SCALE GENOMIC DNA]</scope>
    <source>
        <tissue evidence="2">Muscle</tissue>
    </source>
</reference>
<evidence type="ECO:0000256" key="1">
    <source>
        <dbReference type="SAM" id="MobiDB-lite"/>
    </source>
</evidence>
<feature type="region of interest" description="Disordered" evidence="1">
    <location>
        <begin position="36"/>
        <end position="62"/>
    </location>
</feature>
<dbReference type="EMBL" id="VSRR010018911">
    <property type="protein sequence ID" value="MPC61776.1"/>
    <property type="molecule type" value="Genomic_DNA"/>
</dbReference>